<accession>A0A8J4Q395</accession>
<organism evidence="2 3">
    <name type="scientific">Polysphondylium violaceum</name>
    <dbReference type="NCBI Taxonomy" id="133409"/>
    <lineage>
        <taxon>Eukaryota</taxon>
        <taxon>Amoebozoa</taxon>
        <taxon>Evosea</taxon>
        <taxon>Eumycetozoa</taxon>
        <taxon>Dictyostelia</taxon>
        <taxon>Dictyosteliales</taxon>
        <taxon>Dictyosteliaceae</taxon>
        <taxon>Polysphondylium</taxon>
    </lineage>
</organism>
<dbReference type="Proteomes" id="UP000695562">
    <property type="component" value="Unassembled WGS sequence"/>
</dbReference>
<keyword evidence="1" id="KW-0677">Repeat</keyword>
<proteinExistence type="predicted"/>
<dbReference type="PANTHER" id="PTHR32134">
    <property type="entry name" value="FNIP REPEAT-CONTAINING PROTEIN"/>
    <property type="match status" value="1"/>
</dbReference>
<dbReference type="InterPro" id="IPR051251">
    <property type="entry name" value="STK_FNIP-Repeat"/>
</dbReference>
<comment type="caution">
    <text evidence="2">The sequence shown here is derived from an EMBL/GenBank/DDBJ whole genome shotgun (WGS) entry which is preliminary data.</text>
</comment>
<protein>
    <submittedName>
        <fullName evidence="2">Uncharacterized protein</fullName>
    </submittedName>
</protein>
<evidence type="ECO:0000313" key="2">
    <source>
        <dbReference type="EMBL" id="KAF2078485.1"/>
    </source>
</evidence>
<dbReference type="OrthoDB" id="18551at2759"/>
<dbReference type="SUPFAM" id="SSF52047">
    <property type="entry name" value="RNI-like"/>
    <property type="match status" value="1"/>
</dbReference>
<dbReference type="EMBL" id="AJWJ01000004">
    <property type="protein sequence ID" value="KAF2078485.1"/>
    <property type="molecule type" value="Genomic_DNA"/>
</dbReference>
<dbReference type="InterPro" id="IPR008615">
    <property type="entry name" value="FNIP"/>
</dbReference>
<dbReference type="Pfam" id="PF05725">
    <property type="entry name" value="FNIP"/>
    <property type="match status" value="2"/>
</dbReference>
<reference evidence="2" key="1">
    <citation type="submission" date="2020-01" db="EMBL/GenBank/DDBJ databases">
        <title>Development of genomics and gene disruption for Polysphondylium violaceum indicates a role for the polyketide synthase stlB in stalk morphogenesis.</title>
        <authorList>
            <person name="Narita B."/>
            <person name="Kawabe Y."/>
            <person name="Kin K."/>
            <person name="Saito T."/>
            <person name="Gibbs R."/>
            <person name="Kuspa A."/>
            <person name="Muzny D."/>
            <person name="Queller D."/>
            <person name="Richards S."/>
            <person name="Strassman J."/>
            <person name="Sucgang R."/>
            <person name="Worley K."/>
            <person name="Schaap P."/>
        </authorList>
    </citation>
    <scope>NUCLEOTIDE SEQUENCE</scope>
    <source>
        <strain evidence="2">QSvi11</strain>
    </source>
</reference>
<evidence type="ECO:0000256" key="1">
    <source>
        <dbReference type="ARBA" id="ARBA00022737"/>
    </source>
</evidence>
<dbReference type="AlphaFoldDB" id="A0A8J4Q395"/>
<gene>
    <name evidence="2" type="ORF">CYY_000235</name>
</gene>
<evidence type="ECO:0000313" key="3">
    <source>
        <dbReference type="Proteomes" id="UP000695562"/>
    </source>
</evidence>
<keyword evidence="3" id="KW-1185">Reference proteome</keyword>
<name>A0A8J4Q395_9MYCE</name>
<sequence>MDSFYVIWRNKYIRNLIRNLQFQGRVIYVDGQYLTDNHQFLSLFSETDKLNYNISIGFTDTNYNYSNSQYKSTINDVELLLDYKNNTYDLNQFSDGFVNKLRLETDEKTTVLGTFPESLTSLNLDGSYRYQSSPAVQYLLSNLPRNLKTLVLGRGYQHTGENVVLPESLSDLQYTSFCSNFKRFVVSPNKVFKNCLLRIESTKDFEWLHQNPWITSICFISGRLKLDSPNTIPSHVKSITIESGVMDQSFFPKMLESLNCTMISSPKILSHFAHLKKLTLKNCKIKLEADTLPQSLEYFNVRYDLPLEVGVLPQNLTTLLMRQFNHNLDMGVLPNTLTILHINKFNQPLIPNVLPNGLKELSMDNFNQPTLPTHSLPITLTNVNLNSFKGSFASCQPLDHLKKLKLYSIDPSLSTILTNVKRLDLAIPTMNYPNGTCLANTSIESLFINCLFPSNIVPSSLYANSLPPTLKYLTLSNMDLQSKDLLPNGCIYLKSYCTDINPAFIPPSVHYYFHKKMRSNIKSTEIVGLTSLIPMVPINKYQY</sequence>
<dbReference type="PANTHER" id="PTHR32134:SF92">
    <property type="entry name" value="FNIP REPEAT-CONTAINING PROTEIN"/>
    <property type="match status" value="1"/>
</dbReference>